<dbReference type="AlphaFoldDB" id="A0A1G7G958"/>
<accession>A0A1G7G958</accession>
<protein>
    <submittedName>
        <fullName evidence="1">Uncharacterized protein</fullName>
    </submittedName>
</protein>
<keyword evidence="2" id="KW-1185">Reference proteome</keyword>
<sequence length="51" mass="5305">MDVVAARPEPALTDDLVDDTALLRGAGLRVTAPRKAVLAAVRANPPTPREG</sequence>
<dbReference type="Proteomes" id="UP000198967">
    <property type="component" value="Unassembled WGS sequence"/>
</dbReference>
<evidence type="ECO:0000313" key="2">
    <source>
        <dbReference type="Proteomes" id="UP000198967"/>
    </source>
</evidence>
<dbReference type="EMBL" id="FNBE01000002">
    <property type="protein sequence ID" value="SDE84678.1"/>
    <property type="molecule type" value="Genomic_DNA"/>
</dbReference>
<proteinExistence type="predicted"/>
<gene>
    <name evidence="1" type="ORF">SAMN05216377_102263</name>
</gene>
<dbReference type="STRING" id="366584.SAMN05216377_102263"/>
<evidence type="ECO:0000313" key="1">
    <source>
        <dbReference type="EMBL" id="SDE84678.1"/>
    </source>
</evidence>
<name>A0A1G7G958_PSEOR</name>
<organism evidence="1 2">
    <name type="scientific">Pseudonocardia oroxyli</name>
    <dbReference type="NCBI Taxonomy" id="366584"/>
    <lineage>
        <taxon>Bacteria</taxon>
        <taxon>Bacillati</taxon>
        <taxon>Actinomycetota</taxon>
        <taxon>Actinomycetes</taxon>
        <taxon>Pseudonocardiales</taxon>
        <taxon>Pseudonocardiaceae</taxon>
        <taxon>Pseudonocardia</taxon>
    </lineage>
</organism>
<reference evidence="1 2" key="1">
    <citation type="submission" date="2016-10" db="EMBL/GenBank/DDBJ databases">
        <authorList>
            <person name="de Groot N.N."/>
        </authorList>
    </citation>
    <scope>NUCLEOTIDE SEQUENCE [LARGE SCALE GENOMIC DNA]</scope>
    <source>
        <strain evidence="1 2">CGMCC 4.3143</strain>
    </source>
</reference>